<dbReference type="SUPFAM" id="SSF52518">
    <property type="entry name" value="Thiamin diphosphate-binding fold (THDP-binding)"/>
    <property type="match status" value="2"/>
</dbReference>
<dbReference type="HAMAP" id="MF_01659">
    <property type="entry name" value="MenD"/>
    <property type="match status" value="1"/>
</dbReference>
<evidence type="ECO:0000259" key="7">
    <source>
        <dbReference type="Pfam" id="PF02776"/>
    </source>
</evidence>
<dbReference type="Gene3D" id="3.40.50.1220">
    <property type="entry name" value="TPP-binding domain"/>
    <property type="match status" value="1"/>
</dbReference>
<dbReference type="RefSeq" id="WP_067777882.1">
    <property type="nucleotide sequence ID" value="NZ_LIGX01000041.1"/>
</dbReference>
<organism evidence="8 9">
    <name type="scientific">Akkermansia glycaniphila</name>
    <dbReference type="NCBI Taxonomy" id="1679444"/>
    <lineage>
        <taxon>Bacteria</taxon>
        <taxon>Pseudomonadati</taxon>
        <taxon>Verrucomicrobiota</taxon>
        <taxon>Verrucomicrobiia</taxon>
        <taxon>Verrucomicrobiales</taxon>
        <taxon>Akkermansiaceae</taxon>
        <taxon>Akkermansia</taxon>
    </lineage>
</organism>
<comment type="pathway">
    <text evidence="6">Quinol/quinone metabolism; menaquinone biosynthesis.</text>
</comment>
<comment type="function">
    <text evidence="6">Catalyzes the thiamine diphosphate-dependent decarboxylation of 2-oxoglutarate and the subsequent addition of the resulting succinic semialdehyde-thiamine pyrophosphate anion to isochorismate to yield 2-succinyl-5-enolpyruvyl-6-hydroxy-3-cyclohexene-1-carboxylate (SEPHCHC).</text>
</comment>
<dbReference type="EMBL" id="LT629973">
    <property type="protein sequence ID" value="SEH94215.1"/>
    <property type="molecule type" value="Genomic_DNA"/>
</dbReference>
<dbReference type="GO" id="GO:0030976">
    <property type="term" value="F:thiamine pyrophosphate binding"/>
    <property type="evidence" value="ECO:0007669"/>
    <property type="project" value="UniProtKB-UniRule"/>
</dbReference>
<dbReference type="GO" id="GO:0030145">
    <property type="term" value="F:manganese ion binding"/>
    <property type="evidence" value="ECO:0007669"/>
    <property type="project" value="UniProtKB-UniRule"/>
</dbReference>
<evidence type="ECO:0000256" key="1">
    <source>
        <dbReference type="ARBA" id="ARBA00022679"/>
    </source>
</evidence>
<dbReference type="PANTHER" id="PTHR42916:SF1">
    <property type="entry name" value="PROTEIN PHYLLO, CHLOROPLASTIC"/>
    <property type="match status" value="1"/>
</dbReference>
<keyword evidence="1 6" id="KW-0808">Transferase</keyword>
<dbReference type="GO" id="GO:0009234">
    <property type="term" value="P:menaquinone biosynthetic process"/>
    <property type="evidence" value="ECO:0007669"/>
    <property type="project" value="UniProtKB-UniRule"/>
</dbReference>
<comment type="catalytic activity">
    <reaction evidence="6">
        <text>isochorismate + 2-oxoglutarate + H(+) = 5-enolpyruvoyl-6-hydroxy-2-succinyl-cyclohex-3-ene-1-carboxylate + CO2</text>
        <dbReference type="Rhea" id="RHEA:25593"/>
        <dbReference type="ChEBI" id="CHEBI:15378"/>
        <dbReference type="ChEBI" id="CHEBI:16526"/>
        <dbReference type="ChEBI" id="CHEBI:16810"/>
        <dbReference type="ChEBI" id="CHEBI:29780"/>
        <dbReference type="ChEBI" id="CHEBI:58818"/>
        <dbReference type="EC" id="2.2.1.9"/>
    </reaction>
</comment>
<comment type="subunit">
    <text evidence="6">Homodimer.</text>
</comment>
<keyword evidence="6" id="KW-0474">Menaquinone biosynthesis</keyword>
<dbReference type="PIRSF" id="PIRSF004983">
    <property type="entry name" value="MenD"/>
    <property type="match status" value="1"/>
</dbReference>
<evidence type="ECO:0000256" key="3">
    <source>
        <dbReference type="ARBA" id="ARBA00022842"/>
    </source>
</evidence>
<evidence type="ECO:0000256" key="2">
    <source>
        <dbReference type="ARBA" id="ARBA00022723"/>
    </source>
</evidence>
<dbReference type="AlphaFoldDB" id="A0A1C7P981"/>
<dbReference type="PANTHER" id="PTHR42916">
    <property type="entry name" value="2-SUCCINYL-5-ENOLPYRUVYL-6-HYDROXY-3-CYCLOHEXENE-1-CARBOXYLATE SYNTHASE"/>
    <property type="match status" value="1"/>
</dbReference>
<dbReference type="InterPro" id="IPR004433">
    <property type="entry name" value="MenaQ_synth_MenD"/>
</dbReference>
<dbReference type="OrthoDB" id="9791859at2"/>
<keyword evidence="9" id="KW-1185">Reference proteome</keyword>
<proteinExistence type="inferred from homology"/>
<dbReference type="NCBIfam" id="TIGR00173">
    <property type="entry name" value="menD"/>
    <property type="match status" value="1"/>
</dbReference>
<keyword evidence="2 6" id="KW-0479">Metal-binding</keyword>
<comment type="cofactor">
    <cofactor evidence="6">
        <name>Mg(2+)</name>
        <dbReference type="ChEBI" id="CHEBI:18420"/>
    </cofactor>
    <cofactor evidence="6">
        <name>Mn(2+)</name>
        <dbReference type="ChEBI" id="CHEBI:29035"/>
    </cofactor>
</comment>
<comment type="similarity">
    <text evidence="6">Belongs to the TPP enzyme family. MenD subfamily.</text>
</comment>
<dbReference type="InterPro" id="IPR029061">
    <property type="entry name" value="THDP-binding"/>
</dbReference>
<comment type="cofactor">
    <cofactor evidence="6">
        <name>thiamine diphosphate</name>
        <dbReference type="ChEBI" id="CHEBI:58937"/>
    </cofactor>
    <text evidence="6">Binds 1 thiamine pyrophosphate per subunit.</text>
</comment>
<keyword evidence="3 6" id="KW-0460">Magnesium</keyword>
<dbReference type="STRING" id="1679444.PYTT_1926"/>
<sequence>MRPLITTCCLAGIREWVCCPGARNAAILQTLSQCTELKTWTHFDERSAAFFALGRIQASGCPVAVTTTSGTAAAELLPAVIEAYYQRRPLLIVTADRPAAYCGTGAPQSIEQTNLYGTYAPTIELAAPLSLPDMPDIAAMLAKGFPVHLNVRLPEPDLKAAPPGFDCTPADPPEPPPFRGNTADLCRMIRFHAYNGLVLLIGGLDPDEQEPVLWLAQTLRVPVIADATSGLREELEDYALHDGDSILRQNPPPYVLRVGDVPVGRFWRDLEDLPQCKVYSITRTGFSGLARESCTITGHMENIMPALGDLPHVGDVNNLRKHSRKREALIEELLLTYPESEAALTRTLSLRACLGDTVFLGNSSPVRLWNAYAQWHVPTTYVRANRGANGIDGLAATYLGNTVGSEQSWCFMGDLSALYDANAPAMLPQLPQGQRLVAIMNNQGGGIFRQLPHGSELTAEMERLLVQPHDISLHALAELWGARHITIRTADDFDQLDDLPEDTLVLAEILPDAEQTASFHQQLTASR</sequence>
<reference evidence="9" key="1">
    <citation type="submission" date="2016-09" db="EMBL/GenBank/DDBJ databases">
        <authorList>
            <person name="Koehorst J."/>
        </authorList>
    </citation>
    <scope>NUCLEOTIDE SEQUENCE [LARGE SCALE GENOMIC DNA]</scope>
</reference>
<evidence type="ECO:0000313" key="9">
    <source>
        <dbReference type="Proteomes" id="UP000176204"/>
    </source>
</evidence>
<evidence type="ECO:0000256" key="4">
    <source>
        <dbReference type="ARBA" id="ARBA00023052"/>
    </source>
</evidence>
<dbReference type="PATRIC" id="fig|1679444.3.peg.1902"/>
<protein>
    <recommendedName>
        <fullName evidence="6">2-succinyl-5-enolpyruvyl-6-hydroxy-3-cyclohexene-1-carboxylate synthase</fullName>
        <shortName evidence="6">SEPHCHC synthase</shortName>
        <ecNumber evidence="6">2.2.1.9</ecNumber>
    </recommendedName>
    <alternativeName>
        <fullName evidence="6">Menaquinone biosynthesis protein MenD</fullName>
    </alternativeName>
</protein>
<dbReference type="Pfam" id="PF02776">
    <property type="entry name" value="TPP_enzyme_N"/>
    <property type="match status" value="1"/>
</dbReference>
<comment type="pathway">
    <text evidence="6">Quinol/quinone metabolism; 1,4-dihydroxy-2-naphthoate biosynthesis; 1,4-dihydroxy-2-naphthoate from chorismate: step 2/7.</text>
</comment>
<dbReference type="UniPathway" id="UPA01057">
    <property type="reaction ID" value="UER00164"/>
</dbReference>
<dbReference type="GO" id="GO:0000287">
    <property type="term" value="F:magnesium ion binding"/>
    <property type="evidence" value="ECO:0007669"/>
    <property type="project" value="UniProtKB-UniRule"/>
</dbReference>
<dbReference type="Gene3D" id="3.40.50.970">
    <property type="match status" value="2"/>
</dbReference>
<evidence type="ECO:0000256" key="5">
    <source>
        <dbReference type="ARBA" id="ARBA00023211"/>
    </source>
</evidence>
<dbReference type="Proteomes" id="UP000176204">
    <property type="component" value="Chromosome I"/>
</dbReference>
<gene>
    <name evidence="6" type="primary">menD</name>
    <name evidence="8" type="ORF">PYTT_1926</name>
</gene>
<name>A0A1C7P981_9BACT</name>
<keyword evidence="4 6" id="KW-0786">Thiamine pyrophosphate</keyword>
<keyword evidence="5 6" id="KW-0464">Manganese</keyword>
<dbReference type="GO" id="GO:0070204">
    <property type="term" value="F:2-succinyl-5-enolpyruvyl-6-hydroxy-3-cyclohexene-1-carboxylic-acid synthase activity"/>
    <property type="evidence" value="ECO:0007669"/>
    <property type="project" value="UniProtKB-UniRule"/>
</dbReference>
<evidence type="ECO:0000256" key="6">
    <source>
        <dbReference type="HAMAP-Rule" id="MF_01659"/>
    </source>
</evidence>
<feature type="domain" description="Thiamine pyrophosphate enzyme N-terminal TPP-binding" evidence="7">
    <location>
        <begin position="11"/>
        <end position="113"/>
    </location>
</feature>
<accession>A0A1C7P981</accession>
<dbReference type="InterPro" id="IPR012001">
    <property type="entry name" value="Thiamin_PyroP_enz_TPP-bd_dom"/>
</dbReference>
<dbReference type="EC" id="2.2.1.9" evidence="6"/>
<dbReference type="KEGG" id="agl:PYTT_1926"/>
<dbReference type="UniPathway" id="UPA00079"/>
<evidence type="ECO:0000313" key="8">
    <source>
        <dbReference type="EMBL" id="SEH94215.1"/>
    </source>
</evidence>